<gene>
    <name evidence="2" type="ORF">ENT99_02910</name>
    <name evidence="3" type="ORF">ENU64_04370</name>
</gene>
<dbReference type="SMART" id="SM00327">
    <property type="entry name" value="VWA"/>
    <property type="match status" value="1"/>
</dbReference>
<evidence type="ECO:0000313" key="2">
    <source>
        <dbReference type="EMBL" id="HFQ78638.1"/>
    </source>
</evidence>
<dbReference type="AlphaFoldDB" id="A0A7J3MYV5"/>
<dbReference type="InterPro" id="IPR002035">
    <property type="entry name" value="VWF_A"/>
</dbReference>
<dbReference type="InterPro" id="IPR036465">
    <property type="entry name" value="vWFA_dom_sf"/>
</dbReference>
<sequence length="406" mass="45003">MSIAVEPKLAKIFIVEDKIETIPFIVRVKGVGSSQDTRSLYAVAIDASWSMDGAKIFRAKEATIQMLKNLSSEDLVNIYSFNNKVERIAYMAKVSNYETIADSVASIKLGGGTNIYGLLKQIYRDYIEMKNSNGKVDSFKLVMVTDGVPTTGVKDETKIAEMAKKLGENVSISLIIGVGSDYNEKLLMNIATSTRGFFEHLSNPSKIPSMFNNIASRYRGLCVKNVKLFVRSLPGASIYIYNRPAYAVRGGIEVDVGDVYSNETIDIVGEVVLPPQKKGLIHIASISASYTDTKEVSREISPLPLSLPCLSKPSIEYLDIDEKLFKEFNMVKMASLLAKDLYGKSSIVDIKKIIEELANATLTVDRRDLYSRTIDIRAQLEQEGFSPEVVKKLISLVSRIVSGRFE</sequence>
<organism evidence="3">
    <name type="scientific">Ignisphaera aggregans</name>
    <dbReference type="NCBI Taxonomy" id="334771"/>
    <lineage>
        <taxon>Archaea</taxon>
        <taxon>Thermoproteota</taxon>
        <taxon>Thermoprotei</taxon>
        <taxon>Desulfurococcales</taxon>
        <taxon>Desulfurococcaceae</taxon>
        <taxon>Ignisphaera</taxon>
    </lineage>
</organism>
<accession>A0A7J3MYV5</accession>
<dbReference type="Pfam" id="PF00092">
    <property type="entry name" value="VWA"/>
    <property type="match status" value="1"/>
</dbReference>
<evidence type="ECO:0000259" key="1">
    <source>
        <dbReference type="PROSITE" id="PS50234"/>
    </source>
</evidence>
<dbReference type="SUPFAM" id="SSF53300">
    <property type="entry name" value="vWA-like"/>
    <property type="match status" value="1"/>
</dbReference>
<dbReference type="PROSITE" id="PS50234">
    <property type="entry name" value="VWFA"/>
    <property type="match status" value="1"/>
</dbReference>
<proteinExistence type="predicted"/>
<dbReference type="PANTHER" id="PTHR45737:SF6">
    <property type="entry name" value="VON WILLEBRAND FACTOR A DOMAIN-CONTAINING PROTEIN 5A"/>
    <property type="match status" value="1"/>
</dbReference>
<dbReference type="EMBL" id="DTDH01000133">
    <property type="protein sequence ID" value="HGT98646.1"/>
    <property type="molecule type" value="Genomic_DNA"/>
</dbReference>
<feature type="domain" description="VWFA" evidence="1">
    <location>
        <begin position="40"/>
        <end position="214"/>
    </location>
</feature>
<dbReference type="Gene3D" id="3.40.50.410">
    <property type="entry name" value="von Willebrand factor, type A domain"/>
    <property type="match status" value="1"/>
</dbReference>
<name>A0A7J3MYV5_9CREN</name>
<dbReference type="PANTHER" id="PTHR45737">
    <property type="entry name" value="VON WILLEBRAND FACTOR A DOMAIN-CONTAINING PROTEIN 5A"/>
    <property type="match status" value="1"/>
</dbReference>
<reference evidence="3" key="1">
    <citation type="journal article" date="2020" name="mSystems">
        <title>Genome- and Community-Level Interaction Insights into Carbon Utilization and Element Cycling Functions of Hydrothermarchaeota in Hydrothermal Sediment.</title>
        <authorList>
            <person name="Zhou Z."/>
            <person name="Liu Y."/>
            <person name="Xu W."/>
            <person name="Pan J."/>
            <person name="Luo Z.H."/>
            <person name="Li M."/>
        </authorList>
    </citation>
    <scope>NUCLEOTIDE SEQUENCE [LARGE SCALE GENOMIC DNA]</scope>
    <source>
        <strain evidence="2">SpSt-629</strain>
        <strain evidence="3">SpSt-688</strain>
    </source>
</reference>
<dbReference type="EMBL" id="DTAU01000049">
    <property type="protein sequence ID" value="HFQ78638.1"/>
    <property type="molecule type" value="Genomic_DNA"/>
</dbReference>
<evidence type="ECO:0000313" key="3">
    <source>
        <dbReference type="EMBL" id="HGT98646.1"/>
    </source>
</evidence>
<protein>
    <submittedName>
        <fullName evidence="3">VWA domain-containing protein</fullName>
    </submittedName>
</protein>
<comment type="caution">
    <text evidence="3">The sequence shown here is derived from an EMBL/GenBank/DDBJ whole genome shotgun (WGS) entry which is preliminary data.</text>
</comment>